<evidence type="ECO:0000313" key="6">
    <source>
        <dbReference type="Proteomes" id="UP000294535"/>
    </source>
</evidence>
<keyword evidence="2" id="KW-0680">Restriction system</keyword>
<evidence type="ECO:0000256" key="2">
    <source>
        <dbReference type="ARBA" id="ARBA00022747"/>
    </source>
</evidence>
<evidence type="ECO:0000313" key="5">
    <source>
        <dbReference type="EMBL" id="TDQ18607.1"/>
    </source>
</evidence>
<organism evidence="5 6">
    <name type="scientific">Algoriphagus boseongensis</name>
    <dbReference type="NCBI Taxonomy" id="1442587"/>
    <lineage>
        <taxon>Bacteria</taxon>
        <taxon>Pseudomonadati</taxon>
        <taxon>Bacteroidota</taxon>
        <taxon>Cytophagia</taxon>
        <taxon>Cytophagales</taxon>
        <taxon>Cyclobacteriaceae</taxon>
        <taxon>Algoriphagus</taxon>
    </lineage>
</organism>
<feature type="domain" description="Type I restriction modification DNA specificity" evidence="4">
    <location>
        <begin position="232"/>
        <end position="368"/>
    </location>
</feature>
<proteinExistence type="inferred from homology"/>
<evidence type="ECO:0000256" key="3">
    <source>
        <dbReference type="ARBA" id="ARBA00023125"/>
    </source>
</evidence>
<protein>
    <submittedName>
        <fullName evidence="5">Type I restriction enzyme S subunit</fullName>
    </submittedName>
</protein>
<dbReference type="Proteomes" id="UP000294535">
    <property type="component" value="Unassembled WGS sequence"/>
</dbReference>
<dbReference type="InterPro" id="IPR000055">
    <property type="entry name" value="Restrct_endonuc_typeI_TRD"/>
</dbReference>
<dbReference type="PANTHER" id="PTHR30408">
    <property type="entry name" value="TYPE-1 RESTRICTION ENZYME ECOKI SPECIFICITY PROTEIN"/>
    <property type="match status" value="1"/>
</dbReference>
<dbReference type="Gene3D" id="3.90.220.20">
    <property type="entry name" value="DNA methylase specificity domains"/>
    <property type="match status" value="2"/>
</dbReference>
<gene>
    <name evidence="5" type="ORF">DFQ04_0412</name>
</gene>
<comment type="caution">
    <text evidence="5">The sequence shown here is derived from an EMBL/GenBank/DDBJ whole genome shotgun (WGS) entry which is preliminary data.</text>
</comment>
<dbReference type="CDD" id="cd17517">
    <property type="entry name" value="RMtype1_S_EcoKI_StySPI-TRD2-CR2_like"/>
    <property type="match status" value="1"/>
</dbReference>
<dbReference type="OrthoDB" id="825893at2"/>
<evidence type="ECO:0000259" key="4">
    <source>
        <dbReference type="Pfam" id="PF01420"/>
    </source>
</evidence>
<evidence type="ECO:0000256" key="1">
    <source>
        <dbReference type="ARBA" id="ARBA00010923"/>
    </source>
</evidence>
<name>A0A4V3D2E6_9BACT</name>
<dbReference type="InterPro" id="IPR044946">
    <property type="entry name" value="Restrct_endonuc_typeI_TRD_sf"/>
</dbReference>
<dbReference type="GO" id="GO:0009307">
    <property type="term" value="P:DNA restriction-modification system"/>
    <property type="evidence" value="ECO:0007669"/>
    <property type="project" value="UniProtKB-KW"/>
</dbReference>
<dbReference type="SUPFAM" id="SSF116734">
    <property type="entry name" value="DNA methylase specificity domain"/>
    <property type="match status" value="2"/>
</dbReference>
<comment type="similarity">
    <text evidence="1">Belongs to the type-I restriction system S methylase family.</text>
</comment>
<keyword evidence="6" id="KW-1185">Reference proteome</keyword>
<dbReference type="RefSeq" id="WP_133552176.1">
    <property type="nucleotide sequence ID" value="NZ_SNYF01000005.1"/>
</dbReference>
<accession>A0A4V3D2E6</accession>
<dbReference type="InterPro" id="IPR052021">
    <property type="entry name" value="Type-I_RS_S_subunit"/>
</dbReference>
<dbReference type="EMBL" id="SNYF01000005">
    <property type="protein sequence ID" value="TDQ18607.1"/>
    <property type="molecule type" value="Genomic_DNA"/>
</dbReference>
<dbReference type="PANTHER" id="PTHR30408:SF13">
    <property type="entry name" value="TYPE I RESTRICTION ENZYME HINDI SPECIFICITY SUBUNIT"/>
    <property type="match status" value="1"/>
</dbReference>
<feature type="domain" description="Type I restriction modification DNA specificity" evidence="4">
    <location>
        <begin position="1"/>
        <end position="182"/>
    </location>
</feature>
<reference evidence="5 6" key="1">
    <citation type="submission" date="2019-03" db="EMBL/GenBank/DDBJ databases">
        <title>Genomic Encyclopedia of Type Strains, Phase III (KMG-III): the genomes of soil and plant-associated and newly described type strains.</title>
        <authorList>
            <person name="Whitman W."/>
        </authorList>
    </citation>
    <scope>NUCLEOTIDE SEQUENCE [LARGE SCALE GENOMIC DNA]</scope>
    <source>
        <strain evidence="5 6">CECT 8446</strain>
    </source>
</reference>
<dbReference type="AlphaFoldDB" id="A0A4V3D2E6"/>
<sequence length="428" mass="48615">MKGWKEIPFGDLATFRNGLNFKNDSHGDGCYIIGIPDFQNHFRPEYSTLGQINPLGIVKDQDYLEKGDILFVRSNGNKDLVGRSLFIDKSIKAVFSGFCIRARIESEKAIPLFIAYFTRTSDFRSLISAGAGGANIQNLNQGILSRVKINLPPLPTQRKIAAILSAYDDLIENNLKRIKLLEEKAQLTYEEWFVRMKFPGYESMVFEEVNLNDLALYFGRGVTPQYEEGSGFWGINQKANKGSNLEKSHFKEYKKGDWVPSERFAKNGDVLLNSLGEGTIGRCHYYKWESDVYPVDQHMTIFRGKSPEISLFIYHLLASEQGQGILNSLKKGGTNMTMLNIGDLRTIKVNVPKAEILRDFYEKVEILFNQKSNLEYQNQLLKEARDILLPRLMTGMIDVDSLDLSAFEKGDQEEMLMAAESKGGYKKD</sequence>
<keyword evidence="3" id="KW-0238">DNA-binding</keyword>
<dbReference type="Pfam" id="PF01420">
    <property type="entry name" value="Methylase_S"/>
    <property type="match status" value="2"/>
</dbReference>
<dbReference type="GO" id="GO:0003677">
    <property type="term" value="F:DNA binding"/>
    <property type="evidence" value="ECO:0007669"/>
    <property type="project" value="UniProtKB-KW"/>
</dbReference>